<comment type="caution">
    <text evidence="1">The sequence shown here is derived from an EMBL/GenBank/DDBJ whole genome shotgun (WGS) entry which is preliminary data.</text>
</comment>
<reference evidence="1 2" key="1">
    <citation type="submission" date="2020-04" db="EMBL/GenBank/DDBJ databases">
        <authorList>
            <person name="Alioto T."/>
            <person name="Alioto T."/>
            <person name="Gomez Garrido J."/>
        </authorList>
    </citation>
    <scope>NUCLEOTIDE SEQUENCE [LARGE SCALE GENOMIC DNA]</scope>
</reference>
<gene>
    <name evidence="1" type="ORF">CLODIP_2_CD14419</name>
</gene>
<evidence type="ECO:0000313" key="2">
    <source>
        <dbReference type="Proteomes" id="UP000494165"/>
    </source>
</evidence>
<name>A0A8S1C3I5_9INSE</name>
<keyword evidence="2" id="KW-1185">Reference proteome</keyword>
<evidence type="ECO:0000313" key="1">
    <source>
        <dbReference type="EMBL" id="CAB3362575.1"/>
    </source>
</evidence>
<accession>A0A8S1C3I5</accession>
<dbReference type="AlphaFoldDB" id="A0A8S1C3I5"/>
<dbReference type="Proteomes" id="UP000494165">
    <property type="component" value="Unassembled WGS sequence"/>
</dbReference>
<sequence>MVAIVSGVVVFVSSACIYFATKKLDVQIAGEARSDKMDLSKPHYAKVFRFKQEVKPNPELQKLLQEINEK</sequence>
<dbReference type="EMBL" id="CADEPI010000009">
    <property type="protein sequence ID" value="CAB3362575.1"/>
    <property type="molecule type" value="Genomic_DNA"/>
</dbReference>
<proteinExistence type="predicted"/>
<protein>
    <submittedName>
        <fullName evidence="1">Uncharacterized protein</fullName>
    </submittedName>
</protein>
<organism evidence="1 2">
    <name type="scientific">Cloeon dipterum</name>
    <dbReference type="NCBI Taxonomy" id="197152"/>
    <lineage>
        <taxon>Eukaryota</taxon>
        <taxon>Metazoa</taxon>
        <taxon>Ecdysozoa</taxon>
        <taxon>Arthropoda</taxon>
        <taxon>Hexapoda</taxon>
        <taxon>Insecta</taxon>
        <taxon>Pterygota</taxon>
        <taxon>Palaeoptera</taxon>
        <taxon>Ephemeroptera</taxon>
        <taxon>Pisciforma</taxon>
        <taxon>Baetidae</taxon>
        <taxon>Cloeon</taxon>
    </lineage>
</organism>